<feature type="domain" description="Porin" evidence="5">
    <location>
        <begin position="11"/>
        <end position="294"/>
    </location>
</feature>
<comment type="caution">
    <text evidence="6">The sequence shown here is derived from an EMBL/GenBank/DDBJ whole genome shotgun (WGS) entry which is preliminary data.</text>
</comment>
<dbReference type="GO" id="GO:0015288">
    <property type="term" value="F:porin activity"/>
    <property type="evidence" value="ECO:0007669"/>
    <property type="project" value="InterPro"/>
</dbReference>
<dbReference type="PANTHER" id="PTHR34501">
    <property type="entry name" value="PROTEIN YDDL-RELATED"/>
    <property type="match status" value="1"/>
</dbReference>
<keyword evidence="7" id="KW-1185">Reference proteome</keyword>
<comment type="subcellular location">
    <subcellularLocation>
        <location evidence="1">Cell outer membrane</location>
        <topology evidence="1">Multi-pass membrane protein</topology>
    </subcellularLocation>
</comment>
<proteinExistence type="predicted"/>
<gene>
    <name evidence="6" type="primary">ompU</name>
    <name evidence="6" type="ORF">VSA01S_27760</name>
</gene>
<dbReference type="InterPro" id="IPR033900">
    <property type="entry name" value="Gram_neg_porin_domain"/>
</dbReference>
<evidence type="ECO:0000256" key="1">
    <source>
        <dbReference type="ARBA" id="ARBA00004571"/>
    </source>
</evidence>
<protein>
    <submittedName>
        <fullName evidence="6">Outer membrane protein U</fullName>
    </submittedName>
</protein>
<dbReference type="Gene3D" id="2.40.160.10">
    <property type="entry name" value="Porin"/>
    <property type="match status" value="1"/>
</dbReference>
<dbReference type="EMBL" id="BJXJ01000029">
    <property type="protein sequence ID" value="GEM76664.1"/>
    <property type="molecule type" value="Genomic_DNA"/>
</dbReference>
<dbReference type="PANTHER" id="PTHR34501:SF2">
    <property type="entry name" value="OUTER MEMBRANE PORIN F-RELATED"/>
    <property type="match status" value="1"/>
</dbReference>
<dbReference type="CDD" id="cd00342">
    <property type="entry name" value="gram_neg_porins"/>
    <property type="match status" value="1"/>
</dbReference>
<sequence>MENKMKLKTLAVAVALTAAGSQAFATELYNQNGGTLEMGGRAEARLSVKDGEGADKSRVRLNFLGKQEINSNGLYGVGFWEGEFTAAGDEIDNRYVYAGMGGKFGEITYGKNDGALQVLTDFTDIMSYHGGSQAIITEGLLPLAYRADNMLSYKGQFDNLGLKASYRFEGQGNEEGNGTDGYSLSGTYAFADTGFEVGAGYADQEDMDEYMIVAGYTIGNFYMAGNFTGGDFQDSDYEAFELAAAYTMNKTVFSASYNNADVENDEIVDALAIDVTYYFKPNFRGYASYNFDLLDNDDVEDQDELALGLRYDF</sequence>
<feature type="chain" id="PRO_5022109535" evidence="4">
    <location>
        <begin position="26"/>
        <end position="313"/>
    </location>
</feature>
<accession>A0A511QH77</accession>
<dbReference type="SUPFAM" id="SSF56935">
    <property type="entry name" value="Porins"/>
    <property type="match status" value="1"/>
</dbReference>
<keyword evidence="3" id="KW-0472">Membrane</keyword>
<reference evidence="6 7" key="1">
    <citation type="submission" date="2019-07" db="EMBL/GenBank/DDBJ databases">
        <title>Whole genome shotgun sequence of Vibrio sagamiensis NBRC 104589.</title>
        <authorList>
            <person name="Hosoyama A."/>
            <person name="Uohara A."/>
            <person name="Ohji S."/>
            <person name="Ichikawa N."/>
        </authorList>
    </citation>
    <scope>NUCLEOTIDE SEQUENCE [LARGE SCALE GENOMIC DNA]</scope>
    <source>
        <strain evidence="6 7">NBRC 104589</strain>
    </source>
</reference>
<dbReference type="Pfam" id="PF13609">
    <property type="entry name" value="Porin_4"/>
    <property type="match status" value="1"/>
</dbReference>
<evidence type="ECO:0000256" key="2">
    <source>
        <dbReference type="ARBA" id="ARBA00022729"/>
    </source>
</evidence>
<evidence type="ECO:0000313" key="6">
    <source>
        <dbReference type="EMBL" id="GEM76664.1"/>
    </source>
</evidence>
<dbReference type="Proteomes" id="UP000321922">
    <property type="component" value="Unassembled WGS sequence"/>
</dbReference>
<organism evidence="6 7">
    <name type="scientific">Vibrio sagamiensis NBRC 104589</name>
    <dbReference type="NCBI Taxonomy" id="1219064"/>
    <lineage>
        <taxon>Bacteria</taxon>
        <taxon>Pseudomonadati</taxon>
        <taxon>Pseudomonadota</taxon>
        <taxon>Gammaproteobacteria</taxon>
        <taxon>Vibrionales</taxon>
        <taxon>Vibrionaceae</taxon>
        <taxon>Vibrio</taxon>
    </lineage>
</organism>
<dbReference type="AlphaFoldDB" id="A0A511QH77"/>
<evidence type="ECO:0000256" key="3">
    <source>
        <dbReference type="ARBA" id="ARBA00023136"/>
    </source>
</evidence>
<dbReference type="InterPro" id="IPR050298">
    <property type="entry name" value="Gram-neg_bact_OMP"/>
</dbReference>
<feature type="signal peptide" evidence="4">
    <location>
        <begin position="1"/>
        <end position="25"/>
    </location>
</feature>
<dbReference type="GO" id="GO:0009279">
    <property type="term" value="C:cell outer membrane"/>
    <property type="evidence" value="ECO:0007669"/>
    <property type="project" value="UniProtKB-SubCell"/>
</dbReference>
<keyword evidence="2 4" id="KW-0732">Signal</keyword>
<evidence type="ECO:0000259" key="5">
    <source>
        <dbReference type="Pfam" id="PF13609"/>
    </source>
</evidence>
<dbReference type="InterPro" id="IPR023614">
    <property type="entry name" value="Porin_dom_sf"/>
</dbReference>
<evidence type="ECO:0000313" key="7">
    <source>
        <dbReference type="Proteomes" id="UP000321922"/>
    </source>
</evidence>
<name>A0A511QH77_9VIBR</name>
<evidence type="ECO:0000256" key="4">
    <source>
        <dbReference type="SAM" id="SignalP"/>
    </source>
</evidence>